<dbReference type="AlphaFoldDB" id="A0AAV4XQA3"/>
<gene>
    <name evidence="1" type="ORF">CEXT_324151</name>
</gene>
<keyword evidence="2" id="KW-1185">Reference proteome</keyword>
<proteinExistence type="predicted"/>
<evidence type="ECO:0000313" key="2">
    <source>
        <dbReference type="Proteomes" id="UP001054945"/>
    </source>
</evidence>
<dbReference type="Proteomes" id="UP001054945">
    <property type="component" value="Unassembled WGS sequence"/>
</dbReference>
<accession>A0AAV4XQA3</accession>
<organism evidence="1 2">
    <name type="scientific">Caerostris extrusa</name>
    <name type="common">Bark spider</name>
    <name type="synonym">Caerostris bankana</name>
    <dbReference type="NCBI Taxonomy" id="172846"/>
    <lineage>
        <taxon>Eukaryota</taxon>
        <taxon>Metazoa</taxon>
        <taxon>Ecdysozoa</taxon>
        <taxon>Arthropoda</taxon>
        <taxon>Chelicerata</taxon>
        <taxon>Arachnida</taxon>
        <taxon>Araneae</taxon>
        <taxon>Araneomorphae</taxon>
        <taxon>Entelegynae</taxon>
        <taxon>Araneoidea</taxon>
        <taxon>Araneidae</taxon>
        <taxon>Caerostris</taxon>
    </lineage>
</organism>
<dbReference type="EMBL" id="BPLR01018094">
    <property type="protein sequence ID" value="GIY96853.1"/>
    <property type="molecule type" value="Genomic_DNA"/>
</dbReference>
<sequence>MTRLPGVGCCGLNNIAVCVNRDYKTMSSAYSEHWFKEILAFDFVGYADTFLEDTLFLTCQIAWWNPHRASELEG</sequence>
<reference evidence="1 2" key="1">
    <citation type="submission" date="2021-06" db="EMBL/GenBank/DDBJ databases">
        <title>Caerostris extrusa draft genome.</title>
        <authorList>
            <person name="Kono N."/>
            <person name="Arakawa K."/>
        </authorList>
    </citation>
    <scope>NUCLEOTIDE SEQUENCE [LARGE SCALE GENOMIC DNA]</scope>
</reference>
<comment type="caution">
    <text evidence="1">The sequence shown here is derived from an EMBL/GenBank/DDBJ whole genome shotgun (WGS) entry which is preliminary data.</text>
</comment>
<name>A0AAV4XQA3_CAEEX</name>
<protein>
    <submittedName>
        <fullName evidence="1">Uncharacterized protein</fullName>
    </submittedName>
</protein>
<evidence type="ECO:0000313" key="1">
    <source>
        <dbReference type="EMBL" id="GIY96853.1"/>
    </source>
</evidence>